<dbReference type="AlphaFoldDB" id="A0A4Q7UJF2"/>
<keyword evidence="2" id="KW-1185">Reference proteome</keyword>
<dbReference type="EMBL" id="SHKK01000001">
    <property type="protein sequence ID" value="RZT79683.1"/>
    <property type="molecule type" value="Genomic_DNA"/>
</dbReference>
<dbReference type="Proteomes" id="UP000293781">
    <property type="component" value="Unassembled WGS sequence"/>
</dbReference>
<organism evidence="1 2">
    <name type="scientific">Micromonospora violae</name>
    <dbReference type="NCBI Taxonomy" id="1278207"/>
    <lineage>
        <taxon>Bacteria</taxon>
        <taxon>Bacillati</taxon>
        <taxon>Actinomycetota</taxon>
        <taxon>Actinomycetes</taxon>
        <taxon>Micromonosporales</taxon>
        <taxon>Micromonosporaceae</taxon>
        <taxon>Micromonospora</taxon>
    </lineage>
</organism>
<comment type="caution">
    <text evidence="1">The sequence shown here is derived from an EMBL/GenBank/DDBJ whole genome shotgun (WGS) entry which is preliminary data.</text>
</comment>
<evidence type="ECO:0000313" key="1">
    <source>
        <dbReference type="EMBL" id="RZT79683.1"/>
    </source>
</evidence>
<proteinExistence type="predicted"/>
<evidence type="ECO:0000313" key="2">
    <source>
        <dbReference type="Proteomes" id="UP000293781"/>
    </source>
</evidence>
<name>A0A4Q7UJF2_9ACTN</name>
<reference evidence="1 2" key="1">
    <citation type="submission" date="2019-02" db="EMBL/GenBank/DDBJ databases">
        <title>Sequencing the genomes of 1000 actinobacteria strains.</title>
        <authorList>
            <person name="Klenk H.-P."/>
        </authorList>
    </citation>
    <scope>NUCLEOTIDE SEQUENCE [LARGE SCALE GENOMIC DNA]</scope>
    <source>
        <strain evidence="1 2">DSM 45888</strain>
    </source>
</reference>
<protein>
    <submittedName>
        <fullName evidence="1">Uncharacterized protein</fullName>
    </submittedName>
</protein>
<accession>A0A4Q7UJF2</accession>
<gene>
    <name evidence="1" type="ORF">EV382_2913</name>
</gene>
<sequence length="277" mass="31374">MLTNIAVVALLLAPGEYLLARLRSSFARVKKAVDQAQVTADFAKKTAEDAARSLEDVRQTLIARQRNEHESELDIYRNMTRVPSRETMLHGLRHATESYVITSAGVRSPVWETSLHYRYLVDKPSVLEVRLETDDGEVISSHRWHDGTSAEDFYQELVLAVRHAGSDLGVGLNDPTESVQSLSEMLIEVTQLRSQELLGHRYSLRLIIERIDGWYYTEEHVVPADDLHYTIGIGRLDEVDWEEHLRLKGWRGAGTAIAFARRMYKTSELPTQSASGS</sequence>